<dbReference type="EMBL" id="SBII01000017">
    <property type="protein sequence ID" value="RWW91789.1"/>
    <property type="molecule type" value="Genomic_DNA"/>
</dbReference>
<dbReference type="Pfam" id="PF26559">
    <property type="entry name" value="DUF8184"/>
    <property type="match status" value="1"/>
</dbReference>
<name>A0A444GL98_9FLAO</name>
<sequence length="216" mass="25704">MDKREINKKAEILVLKYNPTWTNAHLDINLGEVFHLWKGKMMVNETPYQDESLVPIENIEIKDNRYFIFNSFYKKKDTHFKIDFLKYPGGIYVAELIREINQNNLQIDKAQDFIEIEFEENKFRLSIHNELEGKLIVIGYNQYRNYFTLRFPEPAKEYQLGECYIDNNTIYIRCVGTNLWDETDSTEGLDYQWTLNLSPNILVVASKLIEIGLRDR</sequence>
<accession>A0A444GL98</accession>
<dbReference type="Proteomes" id="UP000287527">
    <property type="component" value="Unassembled WGS sequence"/>
</dbReference>
<dbReference type="AlphaFoldDB" id="A0A444GL98"/>
<evidence type="ECO:0000313" key="2">
    <source>
        <dbReference type="Proteomes" id="UP000287527"/>
    </source>
</evidence>
<protein>
    <submittedName>
        <fullName evidence="1">Uncharacterized protein</fullName>
    </submittedName>
</protein>
<dbReference type="InterPro" id="IPR058497">
    <property type="entry name" value="DUF8184"/>
</dbReference>
<dbReference type="RefSeq" id="WP_128391397.1">
    <property type="nucleotide sequence ID" value="NZ_SBII01000017.1"/>
</dbReference>
<comment type="caution">
    <text evidence="1">The sequence shown here is derived from an EMBL/GenBank/DDBJ whole genome shotgun (WGS) entry which is preliminary data.</text>
</comment>
<gene>
    <name evidence="1" type="ORF">EPI11_18065</name>
</gene>
<keyword evidence="2" id="KW-1185">Reference proteome</keyword>
<reference evidence="1 2" key="1">
    <citation type="submission" date="2019-01" db="EMBL/GenBank/DDBJ databases">
        <title>Flavobacterium sp. nov.,isolated from freshwater.</title>
        <authorList>
            <person name="Zhang R."/>
            <person name="Du Z.-J."/>
        </authorList>
    </citation>
    <scope>NUCLEOTIDE SEQUENCE [LARGE SCALE GENOMIC DNA]</scope>
    <source>
        <strain evidence="1 2">1E403</strain>
    </source>
</reference>
<organism evidence="1 2">
    <name type="scientific">Flavobacterium cerinum</name>
    <dbReference type="NCBI Taxonomy" id="2502784"/>
    <lineage>
        <taxon>Bacteria</taxon>
        <taxon>Pseudomonadati</taxon>
        <taxon>Bacteroidota</taxon>
        <taxon>Flavobacteriia</taxon>
        <taxon>Flavobacteriales</taxon>
        <taxon>Flavobacteriaceae</taxon>
        <taxon>Flavobacterium</taxon>
    </lineage>
</organism>
<proteinExistence type="predicted"/>
<evidence type="ECO:0000313" key="1">
    <source>
        <dbReference type="EMBL" id="RWW91789.1"/>
    </source>
</evidence>
<dbReference type="OrthoDB" id="1491014at2"/>